<dbReference type="GO" id="GO:0003677">
    <property type="term" value="F:DNA binding"/>
    <property type="evidence" value="ECO:0007669"/>
    <property type="project" value="InterPro"/>
</dbReference>
<dbReference type="GO" id="GO:0005524">
    <property type="term" value="F:ATP binding"/>
    <property type="evidence" value="ECO:0007669"/>
    <property type="project" value="InterPro"/>
</dbReference>
<feature type="domain" description="Methyl-accepting transducer" evidence="3">
    <location>
        <begin position="160"/>
        <end position="368"/>
    </location>
</feature>
<keyword evidence="5" id="KW-1185">Reference proteome</keyword>
<dbReference type="Pfam" id="PF00015">
    <property type="entry name" value="MCPsignal"/>
    <property type="match status" value="1"/>
</dbReference>
<evidence type="ECO:0000256" key="2">
    <source>
        <dbReference type="PROSITE-ProRule" id="PRU00284"/>
    </source>
</evidence>
<dbReference type="EMBL" id="HF563609">
    <property type="protein sequence ID" value="CDI40989.1"/>
    <property type="molecule type" value="Genomic_DNA"/>
</dbReference>
<keyword evidence="1 2" id="KW-0807">Transducer</keyword>
<dbReference type="PROSITE" id="PS50111">
    <property type="entry name" value="CHEMOTAXIS_TRANSDUC_2"/>
    <property type="match status" value="1"/>
</dbReference>
<name>F4LSJ4_TEPAE</name>
<dbReference type="KEGG" id="tep:TepRe1_2264"/>
<accession>F4LSJ4</accession>
<dbReference type="eggNOG" id="COG0840">
    <property type="taxonomic scope" value="Bacteria"/>
</dbReference>
<evidence type="ECO:0000256" key="1">
    <source>
        <dbReference type="ARBA" id="ARBA00023224"/>
    </source>
</evidence>
<dbReference type="InterPro" id="IPR010524">
    <property type="entry name" value="Sig_transdc_resp-reg_PrpR_N"/>
</dbReference>
<dbReference type="Pfam" id="PF06506">
    <property type="entry name" value="PrpR_N"/>
    <property type="match status" value="1"/>
</dbReference>
<dbReference type="STRING" id="1209989.TepRe1_2264"/>
<dbReference type="SUPFAM" id="SSF159800">
    <property type="entry name" value="PrpR receptor domain-like"/>
    <property type="match status" value="1"/>
</dbReference>
<sequence length="368" mass="40259">MIKIEPILFVAVSKTMAKSAAEAAAELDIELPIVVSKMSEFENLVSTYNDIDVFISRGAAAETLNKLYGKTVVEITSTIEDFLTPIEKICDMGIKKIGIVTHASVISERDFNISDVKIYMRPWHEKVKPEQIIEQLAALGVQGIVGSLKPTEIAKSYGLTTELLDSGKASIKRAIEEAAKIAREREKERLLAAENLQQTQQYASEIYKAIEHAVAETEELTASSQELAVISSEAAGAAQTAFQDVSNTEEILEIIRHVAQQTNLLGLNAAIEAARAGEYGRGFSVVAGEVRKLANESNNSVQRINIMLKKFQNSVESVLKNVKNIDIITQEQANAAQAIARMLEELQKIGKKLSEAGQKAGLSQQFQK</sequence>
<protein>
    <submittedName>
        <fullName evidence="4">Methyl-accepting chemotaxis sensory transducer</fullName>
    </submittedName>
</protein>
<dbReference type="KEGG" id="tae:TepiRe1_2431"/>
<evidence type="ECO:0000259" key="3">
    <source>
        <dbReference type="PROSITE" id="PS50111"/>
    </source>
</evidence>
<evidence type="ECO:0000313" key="5">
    <source>
        <dbReference type="Proteomes" id="UP000010802"/>
    </source>
</evidence>
<evidence type="ECO:0000313" key="4">
    <source>
        <dbReference type="EMBL" id="CDI40989.1"/>
    </source>
</evidence>
<dbReference type="SUPFAM" id="SSF58104">
    <property type="entry name" value="Methyl-accepting chemotaxis protein (MCP) signaling domain"/>
    <property type="match status" value="1"/>
</dbReference>
<dbReference type="GO" id="GO:0016020">
    <property type="term" value="C:membrane"/>
    <property type="evidence" value="ECO:0007669"/>
    <property type="project" value="InterPro"/>
</dbReference>
<organism evidence="4 5">
    <name type="scientific">Tepidanaerobacter acetatoxydans (strain DSM 21804 / JCM 16047 / Re1)</name>
    <dbReference type="NCBI Taxonomy" id="1209989"/>
    <lineage>
        <taxon>Bacteria</taxon>
        <taxon>Bacillati</taxon>
        <taxon>Bacillota</taxon>
        <taxon>Clostridia</taxon>
        <taxon>Thermosediminibacterales</taxon>
        <taxon>Tepidanaerobacteraceae</taxon>
        <taxon>Tepidanaerobacter</taxon>
    </lineage>
</organism>
<dbReference type="SMART" id="SM00283">
    <property type="entry name" value="MA"/>
    <property type="match status" value="1"/>
</dbReference>
<dbReference type="Gene3D" id="6.10.250.3200">
    <property type="match status" value="1"/>
</dbReference>
<dbReference type="AlphaFoldDB" id="F4LSJ4"/>
<dbReference type="Gene3D" id="3.40.50.10660">
    <property type="entry name" value="PrpR receptor domain-like"/>
    <property type="match status" value="1"/>
</dbReference>
<reference evidence="5" key="1">
    <citation type="journal article" date="2013" name="Genome Announc.">
        <title>First genome sequence of a syntrophic acetate-oxidizing bacterium, Tepidanaerobacter acetatoxydans strain Re1.</title>
        <authorList>
            <person name="Manzoor S."/>
            <person name="Bongcam-Rudloff E."/>
            <person name="Schnurer A."/>
            <person name="Muller B."/>
        </authorList>
    </citation>
    <scope>NUCLEOTIDE SEQUENCE [LARGE SCALE GENOMIC DNA]</scope>
    <source>
        <strain evidence="5">Re1</strain>
    </source>
</reference>
<dbReference type="InterPro" id="IPR004089">
    <property type="entry name" value="MCPsignal_dom"/>
</dbReference>
<dbReference type="PANTHER" id="PTHR32089:SF112">
    <property type="entry name" value="LYSOZYME-LIKE PROTEIN-RELATED"/>
    <property type="match status" value="1"/>
</dbReference>
<gene>
    <name evidence="4" type="ordered locus">TEPIRE1_2431</name>
</gene>
<dbReference type="Proteomes" id="UP000010802">
    <property type="component" value="Chromosome"/>
</dbReference>
<dbReference type="HOGENOM" id="CLU_777845_0_0_9"/>
<dbReference type="PANTHER" id="PTHR32089">
    <property type="entry name" value="METHYL-ACCEPTING CHEMOTAXIS PROTEIN MCPB"/>
    <property type="match status" value="1"/>
</dbReference>
<dbReference type="Gene3D" id="3.40.50.2300">
    <property type="match status" value="1"/>
</dbReference>
<proteinExistence type="predicted"/>
<dbReference type="GO" id="GO:0000156">
    <property type="term" value="F:phosphorelay response regulator activity"/>
    <property type="evidence" value="ECO:0007669"/>
    <property type="project" value="InterPro"/>
</dbReference>